<protein>
    <submittedName>
        <fullName evidence="1">Uncharacterized protein</fullName>
    </submittedName>
</protein>
<proteinExistence type="predicted"/>
<sequence>MFWQHRQDEFVCYDLNKILRENRICSHSSVGIKNSILGKPYLR</sequence>
<dbReference type="Proteomes" id="UP000214646">
    <property type="component" value="Unassembled WGS sequence"/>
</dbReference>
<organism evidence="1 2">
    <name type="scientific">Fimbriiglobus ruber</name>
    <dbReference type="NCBI Taxonomy" id="1908690"/>
    <lineage>
        <taxon>Bacteria</taxon>
        <taxon>Pseudomonadati</taxon>
        <taxon>Planctomycetota</taxon>
        <taxon>Planctomycetia</taxon>
        <taxon>Gemmatales</taxon>
        <taxon>Gemmataceae</taxon>
        <taxon>Fimbriiglobus</taxon>
    </lineage>
</organism>
<gene>
    <name evidence="1" type="ORF">FRUB_05560</name>
</gene>
<accession>A0A225DDN8</accession>
<dbReference type="AlphaFoldDB" id="A0A225DDN8"/>
<evidence type="ECO:0000313" key="2">
    <source>
        <dbReference type="Proteomes" id="UP000214646"/>
    </source>
</evidence>
<comment type="caution">
    <text evidence="1">The sequence shown here is derived from an EMBL/GenBank/DDBJ whole genome shotgun (WGS) entry which is preliminary data.</text>
</comment>
<name>A0A225DDN8_9BACT</name>
<reference evidence="2" key="1">
    <citation type="submission" date="2017-06" db="EMBL/GenBank/DDBJ databases">
        <title>Genome analysis of Fimbriiglobus ruber SP5, the first member of the order Planctomycetales with confirmed chitinolytic capability.</title>
        <authorList>
            <person name="Ravin N.V."/>
            <person name="Rakitin A.L."/>
            <person name="Ivanova A.A."/>
            <person name="Beletsky A.V."/>
            <person name="Kulichevskaya I.S."/>
            <person name="Mardanov A.V."/>
            <person name="Dedysh S.N."/>
        </authorList>
    </citation>
    <scope>NUCLEOTIDE SEQUENCE [LARGE SCALE GENOMIC DNA]</scope>
    <source>
        <strain evidence="2">SP5</strain>
    </source>
</reference>
<evidence type="ECO:0000313" key="1">
    <source>
        <dbReference type="EMBL" id="OWK39670.1"/>
    </source>
</evidence>
<keyword evidence="2" id="KW-1185">Reference proteome</keyword>
<dbReference type="EMBL" id="NIDE01000009">
    <property type="protein sequence ID" value="OWK39670.1"/>
    <property type="molecule type" value="Genomic_DNA"/>
</dbReference>